<dbReference type="InterPro" id="IPR036388">
    <property type="entry name" value="WH-like_DNA-bd_sf"/>
</dbReference>
<gene>
    <name evidence="1" type="ORF">GCM10009114_07950</name>
</gene>
<dbReference type="Proteomes" id="UP001500359">
    <property type="component" value="Unassembled WGS sequence"/>
</dbReference>
<dbReference type="EMBL" id="BAAAFD010000002">
    <property type="protein sequence ID" value="GAA0853904.1"/>
    <property type="molecule type" value="Genomic_DNA"/>
</dbReference>
<accession>A0ABN1LDS1</accession>
<reference evidence="1 2" key="1">
    <citation type="journal article" date="2019" name="Int. J. Syst. Evol. Microbiol.">
        <title>The Global Catalogue of Microorganisms (GCM) 10K type strain sequencing project: providing services to taxonomists for standard genome sequencing and annotation.</title>
        <authorList>
            <consortium name="The Broad Institute Genomics Platform"/>
            <consortium name="The Broad Institute Genome Sequencing Center for Infectious Disease"/>
            <person name="Wu L."/>
            <person name="Ma J."/>
        </authorList>
    </citation>
    <scope>NUCLEOTIDE SEQUENCE [LARGE SCALE GENOMIC DNA]</scope>
    <source>
        <strain evidence="1 2">JCM 15896</strain>
    </source>
</reference>
<dbReference type="InterPro" id="IPR036390">
    <property type="entry name" value="WH_DNA-bd_sf"/>
</dbReference>
<comment type="caution">
    <text evidence="1">The sequence shown here is derived from an EMBL/GenBank/DDBJ whole genome shotgun (WGS) entry which is preliminary data.</text>
</comment>
<evidence type="ECO:0008006" key="3">
    <source>
        <dbReference type="Google" id="ProtNLM"/>
    </source>
</evidence>
<protein>
    <recommendedName>
        <fullName evidence="3">MarR family transcriptional regulator</fullName>
    </recommendedName>
</protein>
<dbReference type="Gene3D" id="1.10.10.10">
    <property type="entry name" value="Winged helix-like DNA-binding domain superfamily/Winged helix DNA-binding domain"/>
    <property type="match status" value="1"/>
</dbReference>
<proteinExistence type="predicted"/>
<evidence type="ECO:0000313" key="1">
    <source>
        <dbReference type="EMBL" id="GAA0853904.1"/>
    </source>
</evidence>
<organism evidence="1 2">
    <name type="scientific">Aliiglaciecola litoralis</name>
    <dbReference type="NCBI Taxonomy" id="582857"/>
    <lineage>
        <taxon>Bacteria</taxon>
        <taxon>Pseudomonadati</taxon>
        <taxon>Pseudomonadota</taxon>
        <taxon>Gammaproteobacteria</taxon>
        <taxon>Alteromonadales</taxon>
        <taxon>Alteromonadaceae</taxon>
        <taxon>Aliiglaciecola</taxon>
    </lineage>
</organism>
<name>A0ABN1LDS1_9ALTE</name>
<keyword evidence="2" id="KW-1185">Reference proteome</keyword>
<evidence type="ECO:0000313" key="2">
    <source>
        <dbReference type="Proteomes" id="UP001500359"/>
    </source>
</evidence>
<dbReference type="SUPFAM" id="SSF46785">
    <property type="entry name" value="Winged helix' DNA-binding domain"/>
    <property type="match status" value="1"/>
</dbReference>
<sequence>MTLLAELSLTAGRVTKKLDRGLAVHGVSFNEFLILHFLAQSNIGTKSRIELAESLGITASGIT</sequence>